<organism evidence="1 2">
    <name type="scientific">Prunus yedoensis var. nudiflora</name>
    <dbReference type="NCBI Taxonomy" id="2094558"/>
    <lineage>
        <taxon>Eukaryota</taxon>
        <taxon>Viridiplantae</taxon>
        <taxon>Streptophyta</taxon>
        <taxon>Embryophyta</taxon>
        <taxon>Tracheophyta</taxon>
        <taxon>Spermatophyta</taxon>
        <taxon>Magnoliopsida</taxon>
        <taxon>eudicotyledons</taxon>
        <taxon>Gunneridae</taxon>
        <taxon>Pentapetalae</taxon>
        <taxon>rosids</taxon>
        <taxon>fabids</taxon>
        <taxon>Rosales</taxon>
        <taxon>Rosaceae</taxon>
        <taxon>Amygdaloideae</taxon>
        <taxon>Amygdaleae</taxon>
        <taxon>Prunus</taxon>
    </lineage>
</organism>
<proteinExistence type="predicted"/>
<reference evidence="1 2" key="1">
    <citation type="submission" date="2018-02" db="EMBL/GenBank/DDBJ databases">
        <title>Draft genome of wild Prunus yedoensis var. nudiflora.</title>
        <authorList>
            <person name="Baek S."/>
            <person name="Kim J.-H."/>
            <person name="Choi K."/>
            <person name="Kim G.-B."/>
            <person name="Cho A."/>
            <person name="Jang H."/>
            <person name="Shin C.-H."/>
            <person name="Yu H.-J."/>
            <person name="Mun J.-H."/>
        </authorList>
    </citation>
    <scope>NUCLEOTIDE SEQUENCE [LARGE SCALE GENOMIC DNA]</scope>
    <source>
        <strain evidence="2">cv. Jeju island</strain>
        <tissue evidence="1">Leaf</tissue>
    </source>
</reference>
<protein>
    <submittedName>
        <fullName evidence="1">Uncharacterized protein</fullName>
    </submittedName>
</protein>
<dbReference type="EMBL" id="PJQY01001899">
    <property type="protein sequence ID" value="PQP98392.1"/>
    <property type="molecule type" value="Genomic_DNA"/>
</dbReference>
<accession>A0A314XWG0</accession>
<evidence type="ECO:0000313" key="2">
    <source>
        <dbReference type="Proteomes" id="UP000250321"/>
    </source>
</evidence>
<keyword evidence="2" id="KW-1185">Reference proteome</keyword>
<evidence type="ECO:0000313" key="1">
    <source>
        <dbReference type="EMBL" id="PQP98392.1"/>
    </source>
</evidence>
<sequence>MPRQQRQRLPATAEAAADMPEDKVIAVKPTRVALVEVPSTASAVPTLAVSASVELLLSAPHRPSGIVICSVSILSFAIPSLITLDL</sequence>
<dbReference type="AlphaFoldDB" id="A0A314XWG0"/>
<name>A0A314XWG0_PRUYE</name>
<comment type="caution">
    <text evidence="1">The sequence shown here is derived from an EMBL/GenBank/DDBJ whole genome shotgun (WGS) entry which is preliminary data.</text>
</comment>
<gene>
    <name evidence="1" type="ORF">Pyn_30515</name>
</gene>
<dbReference type="Proteomes" id="UP000250321">
    <property type="component" value="Unassembled WGS sequence"/>
</dbReference>